<dbReference type="AlphaFoldDB" id="A0AA86T2S4"/>
<organism evidence="3 4">
    <name type="scientific">Sphenostylis stenocarpa</name>
    <dbReference type="NCBI Taxonomy" id="92480"/>
    <lineage>
        <taxon>Eukaryota</taxon>
        <taxon>Viridiplantae</taxon>
        <taxon>Streptophyta</taxon>
        <taxon>Embryophyta</taxon>
        <taxon>Tracheophyta</taxon>
        <taxon>Spermatophyta</taxon>
        <taxon>Magnoliopsida</taxon>
        <taxon>eudicotyledons</taxon>
        <taxon>Gunneridae</taxon>
        <taxon>Pentapetalae</taxon>
        <taxon>rosids</taxon>
        <taxon>fabids</taxon>
        <taxon>Fabales</taxon>
        <taxon>Fabaceae</taxon>
        <taxon>Papilionoideae</taxon>
        <taxon>50 kb inversion clade</taxon>
        <taxon>NPAAA clade</taxon>
        <taxon>indigoferoid/millettioid clade</taxon>
        <taxon>Phaseoleae</taxon>
        <taxon>Sphenostylis</taxon>
    </lineage>
</organism>
<dbReference type="EMBL" id="OY731406">
    <property type="protein sequence ID" value="CAJ1973323.1"/>
    <property type="molecule type" value="Genomic_DNA"/>
</dbReference>
<proteinExistence type="predicted"/>
<feature type="compositionally biased region" description="Polar residues" evidence="1">
    <location>
        <begin position="387"/>
        <end position="407"/>
    </location>
</feature>
<dbReference type="GO" id="GO:0005737">
    <property type="term" value="C:cytoplasm"/>
    <property type="evidence" value="ECO:0007669"/>
    <property type="project" value="TreeGrafter"/>
</dbReference>
<dbReference type="GO" id="GO:0072318">
    <property type="term" value="P:clathrin coat disassembly"/>
    <property type="evidence" value="ECO:0007669"/>
    <property type="project" value="TreeGrafter"/>
</dbReference>
<dbReference type="InterPro" id="IPR036869">
    <property type="entry name" value="J_dom_sf"/>
</dbReference>
<reference evidence="3" key="1">
    <citation type="submission" date="2023-10" db="EMBL/GenBank/DDBJ databases">
        <authorList>
            <person name="Domelevo Entfellner J.-B."/>
        </authorList>
    </citation>
    <scope>NUCLEOTIDE SEQUENCE</scope>
</reference>
<dbReference type="PANTHER" id="PTHR23172:SF64">
    <property type="entry name" value="J DOMAIN-CONTAINING PROTEIN REQUIRED FOR CHLOROPLAST ACCUMULATION RESPONSE 1"/>
    <property type="match status" value="1"/>
</dbReference>
<dbReference type="GO" id="GO:0031982">
    <property type="term" value="C:vesicle"/>
    <property type="evidence" value="ECO:0007669"/>
    <property type="project" value="TreeGrafter"/>
</dbReference>
<feature type="compositionally biased region" description="Polar residues" evidence="1">
    <location>
        <begin position="561"/>
        <end position="572"/>
    </location>
</feature>
<accession>A0AA86T2S4</accession>
<feature type="chain" id="PRO_5041699978" description="J domain-containing protein required for chloroplast accumulation response 1" evidence="2">
    <location>
        <begin position="22"/>
        <end position="722"/>
    </location>
</feature>
<keyword evidence="2" id="KW-0732">Signal</keyword>
<evidence type="ECO:0000313" key="4">
    <source>
        <dbReference type="Proteomes" id="UP001189624"/>
    </source>
</evidence>
<dbReference type="GO" id="GO:0072583">
    <property type="term" value="P:clathrin-dependent endocytosis"/>
    <property type="evidence" value="ECO:0007669"/>
    <property type="project" value="TreeGrafter"/>
</dbReference>
<evidence type="ECO:0000256" key="1">
    <source>
        <dbReference type="SAM" id="MobiDB-lite"/>
    </source>
</evidence>
<dbReference type="Proteomes" id="UP001189624">
    <property type="component" value="Chromosome 9"/>
</dbReference>
<dbReference type="PANTHER" id="PTHR23172">
    <property type="entry name" value="AUXILIN/CYCLIN G-ASSOCIATED KINASE-RELATED"/>
    <property type="match status" value="1"/>
</dbReference>
<gene>
    <name evidence="3" type="ORF">AYBTSS11_LOCUS25383</name>
</gene>
<name>A0AA86T2S4_9FABA</name>
<evidence type="ECO:0008006" key="5">
    <source>
        <dbReference type="Google" id="ProtNLM"/>
    </source>
</evidence>
<dbReference type="Gramene" id="rna-AYBTSS11_LOCUS25383">
    <property type="protein sequence ID" value="CAJ1973323.1"/>
    <property type="gene ID" value="gene-AYBTSS11_LOCUS25383"/>
</dbReference>
<sequence length="722" mass="80277">MIPFSCLLSLLIIPYTPFSSSSPTRFLFQISLPSHKHNPPHSALSLPQFPARSSSSNSNLEVDFNDVFGGPPRRSSINEARQSLSELKDWSDEEGERGWCRWPPEREKPVFGEDSGNRRRHANKNSDFFDDIFGGEESASVCSTPKKRVGDPYTFSRVSSPLPPAADPFDASLPIPFSLPAKLTYGVDLPTFGSPTRSNNINDGIVASNGLGLSDSHSSRFSTQRKELKKDLKPYRQSLLSQEFSNSSTSDKADKGSIMKQDISIREVSPSASNGQFHFSIYKWASTGVPMVMPIRTERASRAKDKDKVKLERSSSAKEWMVSEITTQNPIAYNGSSVMNNRQDVSTTFTTNENGADSNQIVEQIVSAKAQSDTSCNPQTVTIDVPASSISRNSRAVESSTRSTGKNGFSGETGAVRETQKLESKPLQFLFKENDKKQDNVQMITREKGENRMKTTKKLSAVFEVTVNPIKQEEKIVSLMDVGHSKATSQGSVSLGENMGKGLVKGKVKEFTRIFNQETVTKPKVDSKCRPPGSTYKQREALRTKNEVESGPEQSKKENSGIETTNISANNLSHREDISEPAIPDISFEVIGDKDESFHGSFMIQVLAQVEGEEDLQNQENKEIQMIDKKIKQWSKGKEGNIRSLLSTLQYVLWTESGWKPVPLVDIIEGNAVKRSYQRALLCLHPDKLQQKGATLDQKYIAEKIFEILQEAWTQFSMLGAL</sequence>
<dbReference type="Gene3D" id="1.10.287.110">
    <property type="entry name" value="DnaJ domain"/>
    <property type="match status" value="1"/>
</dbReference>
<dbReference type="FunFam" id="1.10.287.110:FF:000043">
    <property type="entry name" value="J-domain protein required for chloroplast accumulation response 1"/>
    <property type="match status" value="1"/>
</dbReference>
<feature type="compositionally biased region" description="Basic and acidic residues" evidence="1">
    <location>
        <begin position="537"/>
        <end position="560"/>
    </location>
</feature>
<keyword evidence="4" id="KW-1185">Reference proteome</keyword>
<feature type="region of interest" description="Disordered" evidence="1">
    <location>
        <begin position="387"/>
        <end position="412"/>
    </location>
</feature>
<feature type="region of interest" description="Disordered" evidence="1">
    <location>
        <begin position="522"/>
        <end position="573"/>
    </location>
</feature>
<evidence type="ECO:0000256" key="2">
    <source>
        <dbReference type="SAM" id="SignalP"/>
    </source>
</evidence>
<evidence type="ECO:0000313" key="3">
    <source>
        <dbReference type="EMBL" id="CAJ1973323.1"/>
    </source>
</evidence>
<dbReference type="SUPFAM" id="SSF46565">
    <property type="entry name" value="Chaperone J-domain"/>
    <property type="match status" value="1"/>
</dbReference>
<protein>
    <recommendedName>
        <fullName evidence="5">J domain-containing protein required for chloroplast accumulation response 1</fullName>
    </recommendedName>
</protein>
<feature type="signal peptide" evidence="2">
    <location>
        <begin position="1"/>
        <end position="21"/>
    </location>
</feature>
<dbReference type="GO" id="GO:0030276">
    <property type="term" value="F:clathrin binding"/>
    <property type="evidence" value="ECO:0007669"/>
    <property type="project" value="TreeGrafter"/>
</dbReference>